<dbReference type="FunFam" id="1.10.10.10:FF:000322">
    <property type="entry name" value="Probable disease resistance protein At1g63360"/>
    <property type="match status" value="1"/>
</dbReference>
<dbReference type="GO" id="GO:0051607">
    <property type="term" value="P:defense response to virus"/>
    <property type="evidence" value="ECO:0007669"/>
    <property type="project" value="UniProtKB-ARBA"/>
</dbReference>
<dbReference type="GO" id="GO:0043531">
    <property type="term" value="F:ADP binding"/>
    <property type="evidence" value="ECO:0007669"/>
    <property type="project" value="InterPro"/>
</dbReference>
<keyword evidence="6" id="KW-0381">Hypersensitive response</keyword>
<dbReference type="InterPro" id="IPR042197">
    <property type="entry name" value="Apaf_helical"/>
</dbReference>
<dbReference type="PANTHER" id="PTHR23155">
    <property type="entry name" value="DISEASE RESISTANCE PROTEIN RP"/>
    <property type="match status" value="1"/>
</dbReference>
<dbReference type="CDD" id="cd14798">
    <property type="entry name" value="RX-CC_like"/>
    <property type="match status" value="1"/>
</dbReference>
<evidence type="ECO:0000256" key="4">
    <source>
        <dbReference type="ARBA" id="ARBA00022490"/>
    </source>
</evidence>
<keyword evidence="4" id="KW-0963">Cytoplasm</keyword>
<name>A0AAW2LLI2_9LAMI</name>
<dbReference type="InterPro" id="IPR038005">
    <property type="entry name" value="RX-like_CC"/>
</dbReference>
<comment type="subcellular location">
    <subcellularLocation>
        <location evidence="2">Cytoplasm</location>
    </subcellularLocation>
</comment>
<dbReference type="EMBL" id="JACGWK010000013">
    <property type="protein sequence ID" value="KAL0319225.1"/>
    <property type="molecule type" value="Genomic_DNA"/>
</dbReference>
<dbReference type="InterPro" id="IPR036388">
    <property type="entry name" value="WH-like_DNA-bd_sf"/>
</dbReference>
<comment type="function">
    <text evidence="1">Confers resistance to late blight (Phytophthora infestans) races carrying the avirulence gene Avr1. Resistance proteins guard the plant against pathogens that contain an appropriate avirulence protein via an indirect interaction with this avirulence protein. That triggers a defense system including the hypersensitive response, which restricts the pathogen growth.</text>
</comment>
<dbReference type="Gene3D" id="3.40.50.300">
    <property type="entry name" value="P-loop containing nucleotide triphosphate hydrolases"/>
    <property type="match status" value="1"/>
</dbReference>
<keyword evidence="9" id="KW-0611">Plant defense</keyword>
<dbReference type="Gene3D" id="1.10.8.430">
    <property type="entry name" value="Helical domain of apoptotic protease-activating factors"/>
    <property type="match status" value="1"/>
</dbReference>
<dbReference type="GO" id="GO:0005737">
    <property type="term" value="C:cytoplasm"/>
    <property type="evidence" value="ECO:0007669"/>
    <property type="project" value="UniProtKB-SubCell"/>
</dbReference>
<evidence type="ECO:0000256" key="5">
    <source>
        <dbReference type="ARBA" id="ARBA00022614"/>
    </source>
</evidence>
<evidence type="ECO:0000256" key="1">
    <source>
        <dbReference type="ARBA" id="ARBA00002074"/>
    </source>
</evidence>
<dbReference type="GO" id="GO:0009626">
    <property type="term" value="P:plant-type hypersensitive response"/>
    <property type="evidence" value="ECO:0007669"/>
    <property type="project" value="UniProtKB-KW"/>
</dbReference>
<feature type="domain" description="Disease resistance protein winged helix" evidence="12">
    <location>
        <begin position="417"/>
        <end position="487"/>
    </location>
</feature>
<comment type="caution">
    <text evidence="13">The sequence shown here is derived from an EMBL/GenBank/DDBJ whole genome shotgun (WGS) entry which is preliminary data.</text>
</comment>
<keyword evidence="8" id="KW-0547">Nucleotide-binding</keyword>
<dbReference type="InterPro" id="IPR058922">
    <property type="entry name" value="WHD_DRP"/>
</dbReference>
<dbReference type="Pfam" id="PF23559">
    <property type="entry name" value="WHD_DRP"/>
    <property type="match status" value="1"/>
</dbReference>
<dbReference type="SUPFAM" id="SSF52540">
    <property type="entry name" value="P-loop containing nucleoside triphosphate hydrolases"/>
    <property type="match status" value="1"/>
</dbReference>
<evidence type="ECO:0000259" key="11">
    <source>
        <dbReference type="Pfam" id="PF00931"/>
    </source>
</evidence>
<dbReference type="Gene3D" id="3.80.10.10">
    <property type="entry name" value="Ribonuclease Inhibitor"/>
    <property type="match status" value="1"/>
</dbReference>
<evidence type="ECO:0000256" key="8">
    <source>
        <dbReference type="ARBA" id="ARBA00022741"/>
    </source>
</evidence>
<dbReference type="Pfam" id="PF00931">
    <property type="entry name" value="NB-ARC"/>
    <property type="match status" value="1"/>
</dbReference>
<dbReference type="SUPFAM" id="SSF52058">
    <property type="entry name" value="L domain-like"/>
    <property type="match status" value="1"/>
</dbReference>
<protein>
    <submittedName>
        <fullName evidence="13">Late blight resistance proteinR1B-16</fullName>
    </submittedName>
</protein>
<comment type="similarity">
    <text evidence="3">Belongs to the disease resistance NB-LRR family.</text>
</comment>
<dbReference type="PRINTS" id="PR00364">
    <property type="entry name" value="DISEASERSIST"/>
</dbReference>
<dbReference type="InterPro" id="IPR002182">
    <property type="entry name" value="NB-ARC"/>
</dbReference>
<sequence length="938" mass="107876">MATAYAALVSLVQTIEHLQQHPRPPLSLDKQQVRSLQDNVAVLQEFLELYSHRLTQESEDGLVVRIADVAHAAEDVIESHIVDQILHQSGENITSIHCHVYQDLQKVIADMDLIRKEVIEITERMGTVQDHQLRGNSNPPGSFMSSSTLQGRKQAMVGCDDVLNELMEKLTGRQSDCRIIPIVGMGGIGKTTLATNAYENPLIVEYFDIRTWITVSQEINTRENLLELVCQISKERKEALRGMGDEGLGEMLYKSLSGRRYLIVMDDMWSIEAWDKLKLFFPNNNNESRIVITTRLSNLALQISGSGGLRMNFLEEDESWDLFCKIVFGEEAGCPLELEEIGKTIAENCKGLPLSVIVIGGLLAKSEKSRDYWEYIAENLSSIINLEENERCLRILFMSYKELPIHLKSCFLYMGAYPEDERIRASRLRKLWVSEGLLKPISGKSLEEVAKVYTKELIDRNLMMIDSLGCMGKIKFYKMHDLLRDLCIREAKKERFFCSPELGQDISSIQCRIVVLDQGTSKKKNDFSKALHLAPLVRSFTCEFYEAGPLAPFRLLRVLKHYGTEDYHEKIWRNEVYPIEAIFKQVNLRYLTWSVPVSLFYRLPSSMHLLWNLQTLVVKYDGIVDAPIEIWKMHHLKHVDVLRLRLPDPPIATGDEFVLPNLQKMCNIINLKFSEEVVKRIPNIKKLSWTYDDYHEHDYCDEDDLSPSRYCFENLGRLQNLEYLDCIDYYDHYYGDDDDLSSSRYCLENLGRLQKLEDLDCRFPSTVRRSDLVEGLSILHSLNKLSLQGSCLQWEDVTTKIGSLSLLQVLKLGYKSVIGPMWETFEGQFSSLKFLQISSIHDMEDWTVAESSHFPCLKFLHLELLCKLKKIPPSFGEIQTLERIELNGCTDSAIVSAKEIAEQQEEFGNQDFRVQVYIEEGQPDFEESELKSLVSHNF</sequence>
<dbReference type="FunFam" id="1.10.8.430:FF:000003">
    <property type="entry name" value="Probable disease resistance protein At5g66910"/>
    <property type="match status" value="1"/>
</dbReference>
<evidence type="ECO:0000256" key="2">
    <source>
        <dbReference type="ARBA" id="ARBA00004496"/>
    </source>
</evidence>
<keyword evidence="10" id="KW-0067">ATP-binding</keyword>
<dbReference type="InterPro" id="IPR032675">
    <property type="entry name" value="LRR_dom_sf"/>
</dbReference>
<keyword evidence="5" id="KW-0433">Leucine-rich repeat</keyword>
<accession>A0AAW2LLI2</accession>
<dbReference type="Gene3D" id="1.10.10.10">
    <property type="entry name" value="Winged helix-like DNA-binding domain superfamily/Winged helix DNA-binding domain"/>
    <property type="match status" value="1"/>
</dbReference>
<reference evidence="13" key="1">
    <citation type="submission" date="2020-06" db="EMBL/GenBank/DDBJ databases">
        <authorList>
            <person name="Li T."/>
            <person name="Hu X."/>
            <person name="Zhang T."/>
            <person name="Song X."/>
            <person name="Zhang H."/>
            <person name="Dai N."/>
            <person name="Sheng W."/>
            <person name="Hou X."/>
            <person name="Wei L."/>
        </authorList>
    </citation>
    <scope>NUCLEOTIDE SEQUENCE</scope>
    <source>
        <strain evidence="13">G01</strain>
        <tissue evidence="13">Leaf</tissue>
    </source>
</reference>
<dbReference type="PANTHER" id="PTHR23155:SF1152">
    <property type="entry name" value="AAA+ ATPASE DOMAIN-CONTAINING PROTEIN"/>
    <property type="match status" value="1"/>
</dbReference>
<dbReference type="InterPro" id="IPR044974">
    <property type="entry name" value="Disease_R_plants"/>
</dbReference>
<evidence type="ECO:0000259" key="12">
    <source>
        <dbReference type="Pfam" id="PF23559"/>
    </source>
</evidence>
<keyword evidence="7" id="KW-0677">Repeat</keyword>
<evidence type="ECO:0000256" key="10">
    <source>
        <dbReference type="ARBA" id="ARBA00022840"/>
    </source>
</evidence>
<reference evidence="13" key="2">
    <citation type="journal article" date="2024" name="Plant">
        <title>Genomic evolution and insights into agronomic trait innovations of Sesamum species.</title>
        <authorList>
            <person name="Miao H."/>
            <person name="Wang L."/>
            <person name="Qu L."/>
            <person name="Liu H."/>
            <person name="Sun Y."/>
            <person name="Le M."/>
            <person name="Wang Q."/>
            <person name="Wei S."/>
            <person name="Zheng Y."/>
            <person name="Lin W."/>
            <person name="Duan Y."/>
            <person name="Cao H."/>
            <person name="Xiong S."/>
            <person name="Wang X."/>
            <person name="Wei L."/>
            <person name="Li C."/>
            <person name="Ma Q."/>
            <person name="Ju M."/>
            <person name="Zhao R."/>
            <person name="Li G."/>
            <person name="Mu C."/>
            <person name="Tian Q."/>
            <person name="Mei H."/>
            <person name="Zhang T."/>
            <person name="Gao T."/>
            <person name="Zhang H."/>
        </authorList>
    </citation>
    <scope>NUCLEOTIDE SEQUENCE</scope>
    <source>
        <strain evidence="13">G01</strain>
    </source>
</reference>
<evidence type="ECO:0000256" key="7">
    <source>
        <dbReference type="ARBA" id="ARBA00022737"/>
    </source>
</evidence>
<proteinExistence type="inferred from homology"/>
<organism evidence="13">
    <name type="scientific">Sesamum angustifolium</name>
    <dbReference type="NCBI Taxonomy" id="2727405"/>
    <lineage>
        <taxon>Eukaryota</taxon>
        <taxon>Viridiplantae</taxon>
        <taxon>Streptophyta</taxon>
        <taxon>Embryophyta</taxon>
        <taxon>Tracheophyta</taxon>
        <taxon>Spermatophyta</taxon>
        <taxon>Magnoliopsida</taxon>
        <taxon>eudicotyledons</taxon>
        <taxon>Gunneridae</taxon>
        <taxon>Pentapetalae</taxon>
        <taxon>asterids</taxon>
        <taxon>lamiids</taxon>
        <taxon>Lamiales</taxon>
        <taxon>Pedaliaceae</taxon>
        <taxon>Sesamum</taxon>
    </lineage>
</organism>
<dbReference type="Gene3D" id="1.20.5.4130">
    <property type="match status" value="1"/>
</dbReference>
<feature type="domain" description="NB-ARC" evidence="11">
    <location>
        <begin position="161"/>
        <end position="331"/>
    </location>
</feature>
<dbReference type="AlphaFoldDB" id="A0AAW2LLI2"/>
<evidence type="ECO:0000256" key="9">
    <source>
        <dbReference type="ARBA" id="ARBA00022821"/>
    </source>
</evidence>
<evidence type="ECO:0000256" key="3">
    <source>
        <dbReference type="ARBA" id="ARBA00008894"/>
    </source>
</evidence>
<gene>
    <name evidence="13" type="ORF">Sangu_2078700</name>
</gene>
<dbReference type="FunFam" id="3.40.50.300:FF:001091">
    <property type="entry name" value="Probable disease resistance protein At1g61300"/>
    <property type="match status" value="1"/>
</dbReference>
<dbReference type="InterPro" id="IPR027417">
    <property type="entry name" value="P-loop_NTPase"/>
</dbReference>
<dbReference type="GO" id="GO:0005524">
    <property type="term" value="F:ATP binding"/>
    <property type="evidence" value="ECO:0007669"/>
    <property type="project" value="UniProtKB-KW"/>
</dbReference>
<evidence type="ECO:0000256" key="6">
    <source>
        <dbReference type="ARBA" id="ARBA00022667"/>
    </source>
</evidence>
<evidence type="ECO:0000313" key="13">
    <source>
        <dbReference type="EMBL" id="KAL0319225.1"/>
    </source>
</evidence>